<evidence type="ECO:0000313" key="12">
    <source>
        <dbReference type="EMBL" id="MCT8991953.1"/>
    </source>
</evidence>
<dbReference type="GO" id="GO:0000287">
    <property type="term" value="F:magnesium ion binding"/>
    <property type="evidence" value="ECO:0007669"/>
    <property type="project" value="InterPro"/>
</dbReference>
<evidence type="ECO:0000256" key="1">
    <source>
        <dbReference type="ARBA" id="ARBA00001946"/>
    </source>
</evidence>
<dbReference type="EMBL" id="JAODNV010000021">
    <property type="protein sequence ID" value="MCT8991953.1"/>
    <property type="molecule type" value="Genomic_DNA"/>
</dbReference>
<protein>
    <submittedName>
        <fullName evidence="12">Phosphomannomutase/phosphoglucomutase</fullName>
    </submittedName>
</protein>
<proteinExistence type="inferred from homology"/>
<evidence type="ECO:0000256" key="7">
    <source>
        <dbReference type="RuleBase" id="RU004326"/>
    </source>
</evidence>
<keyword evidence="13" id="KW-1185">Reference proteome</keyword>
<dbReference type="InterPro" id="IPR005843">
    <property type="entry name" value="A-D-PHexomutase_C"/>
</dbReference>
<evidence type="ECO:0000259" key="10">
    <source>
        <dbReference type="Pfam" id="PF02879"/>
    </source>
</evidence>
<organism evidence="12 13">
    <name type="scientific">Chelativorans petroleitrophicus</name>
    <dbReference type="NCBI Taxonomy" id="2975484"/>
    <lineage>
        <taxon>Bacteria</taxon>
        <taxon>Pseudomonadati</taxon>
        <taxon>Pseudomonadota</taxon>
        <taxon>Alphaproteobacteria</taxon>
        <taxon>Hyphomicrobiales</taxon>
        <taxon>Phyllobacteriaceae</taxon>
        <taxon>Chelativorans</taxon>
    </lineage>
</organism>
<dbReference type="Pfam" id="PF02878">
    <property type="entry name" value="PGM_PMM_I"/>
    <property type="match status" value="1"/>
</dbReference>
<feature type="domain" description="Alpha-D-phosphohexomutase alpha/beta/alpha" evidence="10">
    <location>
        <begin position="154"/>
        <end position="253"/>
    </location>
</feature>
<keyword evidence="6" id="KW-0413">Isomerase</keyword>
<evidence type="ECO:0000256" key="4">
    <source>
        <dbReference type="ARBA" id="ARBA00022723"/>
    </source>
</evidence>
<evidence type="ECO:0000256" key="2">
    <source>
        <dbReference type="ARBA" id="ARBA00010231"/>
    </source>
</evidence>
<gene>
    <name evidence="12" type="ORF">NYR54_16930</name>
</gene>
<dbReference type="Pfam" id="PF02880">
    <property type="entry name" value="PGM_PMM_III"/>
    <property type="match status" value="1"/>
</dbReference>
<dbReference type="InterPro" id="IPR016066">
    <property type="entry name" value="A-D-PHexomutase_CS"/>
</dbReference>
<dbReference type="Gene3D" id="3.30.310.50">
    <property type="entry name" value="Alpha-D-phosphohexomutase, C-terminal domain"/>
    <property type="match status" value="1"/>
</dbReference>
<dbReference type="InterPro" id="IPR036900">
    <property type="entry name" value="A-D-PHexomutase_C_sf"/>
</dbReference>
<dbReference type="InterPro" id="IPR005846">
    <property type="entry name" value="A-D-PHexomutase_a/b/a-III"/>
</dbReference>
<dbReference type="PANTHER" id="PTHR43771">
    <property type="entry name" value="PHOSPHOMANNOMUTASE"/>
    <property type="match status" value="1"/>
</dbReference>
<name>A0A9X2XAW8_9HYPH</name>
<accession>A0A9X2XAW8</accession>
<dbReference type="InterPro" id="IPR016055">
    <property type="entry name" value="A-D-PHexomutase_a/b/a-I/II/III"/>
</dbReference>
<evidence type="ECO:0000256" key="3">
    <source>
        <dbReference type="ARBA" id="ARBA00022553"/>
    </source>
</evidence>
<dbReference type="AlphaFoldDB" id="A0A9X2XAW8"/>
<reference evidence="12" key="1">
    <citation type="submission" date="2022-08" db="EMBL/GenBank/DDBJ databases">
        <title>Chelativorans sichuanense sp. nov., a paraffin oil-degrading bacterium isolated from a mixture of oil-based drill cuttings and paddy soil.</title>
        <authorList>
            <person name="Yu J."/>
            <person name="Liu H."/>
            <person name="Chen Q."/>
        </authorList>
    </citation>
    <scope>NUCLEOTIDE SEQUENCE</scope>
    <source>
        <strain evidence="12">SCAU 2101</strain>
    </source>
</reference>
<dbReference type="InterPro" id="IPR005841">
    <property type="entry name" value="Alpha-D-phosphohexomutase_SF"/>
</dbReference>
<dbReference type="PROSITE" id="PS00710">
    <property type="entry name" value="PGM_PMM"/>
    <property type="match status" value="1"/>
</dbReference>
<evidence type="ECO:0000259" key="11">
    <source>
        <dbReference type="Pfam" id="PF02880"/>
    </source>
</evidence>
<dbReference type="GO" id="GO:0016868">
    <property type="term" value="F:intramolecular phosphotransferase activity"/>
    <property type="evidence" value="ECO:0007669"/>
    <property type="project" value="InterPro"/>
</dbReference>
<comment type="caution">
    <text evidence="12">The sequence shown here is derived from an EMBL/GenBank/DDBJ whole genome shotgun (WGS) entry which is preliminary data.</text>
</comment>
<keyword evidence="3" id="KW-0597">Phosphoprotein</keyword>
<evidence type="ECO:0000259" key="8">
    <source>
        <dbReference type="Pfam" id="PF00408"/>
    </source>
</evidence>
<sequence length="452" mass="49773">MGAPFKAYDIRGQIPGELNVPFAYRFAQATSQALSPKSVVVGHDMRLDSPALAGALTQGLLDSGVDVLPIGMCGTEEVYFHTARTGADAGLMVTASHNPPDYNGIKMVLKGAAAATPDNAFNAIEELMRADRQFPSASSYGERGTLHPACDRNTYIERLLGEVADEELKPLKIVCHAGNGCAGPIIDLLEKHLPFTFIKVDHEPDPRLPNGVPNPLLPEKREKASRAVVEHGADLAIAWDGDFDRCFLYDHKGRFVEGYYLVGMIAQRMLKKAPGSAILYDPRLTWNTIDIVESAGGVAKPCRTGHAYFKAMMREENAIYGGEMSAHHYFRDFAYCDSGMLAWLNVVSELSSSGAQLADLLEERIAKFPCSGEINFKVDDAKRVQEKVADHYGRYNPTVETIDGLGMVFDDWRFNLRASNTEPLLRLNVETRANRTLLEEKVAELRGLIEGH</sequence>
<dbReference type="RefSeq" id="WP_261516906.1">
    <property type="nucleotide sequence ID" value="NZ_JAODNV010000021.1"/>
</dbReference>
<evidence type="ECO:0000256" key="5">
    <source>
        <dbReference type="ARBA" id="ARBA00022842"/>
    </source>
</evidence>
<keyword evidence="5 7" id="KW-0460">Magnesium</keyword>
<feature type="domain" description="Alpha-D-phosphohexomutase alpha/beta/alpha" evidence="11">
    <location>
        <begin position="258"/>
        <end position="368"/>
    </location>
</feature>
<dbReference type="Pfam" id="PF02879">
    <property type="entry name" value="PGM_PMM_II"/>
    <property type="match status" value="1"/>
</dbReference>
<dbReference type="Proteomes" id="UP001149009">
    <property type="component" value="Unassembled WGS sequence"/>
</dbReference>
<dbReference type="SUPFAM" id="SSF53738">
    <property type="entry name" value="Phosphoglucomutase, first 3 domains"/>
    <property type="match status" value="3"/>
</dbReference>
<feature type="domain" description="Alpha-D-phosphohexomutase C-terminal" evidence="8">
    <location>
        <begin position="373"/>
        <end position="444"/>
    </location>
</feature>
<dbReference type="PANTHER" id="PTHR43771:SF1">
    <property type="entry name" value="PHOSPHOMANNOMUTASE"/>
    <property type="match status" value="1"/>
</dbReference>
<keyword evidence="4 7" id="KW-0479">Metal-binding</keyword>
<evidence type="ECO:0000256" key="6">
    <source>
        <dbReference type="ARBA" id="ARBA00023235"/>
    </source>
</evidence>
<dbReference type="Pfam" id="PF00408">
    <property type="entry name" value="PGM_PMM_IV"/>
    <property type="match status" value="1"/>
</dbReference>
<dbReference type="GO" id="GO:0005975">
    <property type="term" value="P:carbohydrate metabolic process"/>
    <property type="evidence" value="ECO:0007669"/>
    <property type="project" value="InterPro"/>
</dbReference>
<comment type="similarity">
    <text evidence="2 7">Belongs to the phosphohexose mutase family.</text>
</comment>
<dbReference type="InterPro" id="IPR005845">
    <property type="entry name" value="A-D-PHexomutase_a/b/a-II"/>
</dbReference>
<dbReference type="SUPFAM" id="SSF55957">
    <property type="entry name" value="Phosphoglucomutase, C-terminal domain"/>
    <property type="match status" value="1"/>
</dbReference>
<comment type="cofactor">
    <cofactor evidence="1">
        <name>Mg(2+)</name>
        <dbReference type="ChEBI" id="CHEBI:18420"/>
    </cofactor>
</comment>
<evidence type="ECO:0000313" key="13">
    <source>
        <dbReference type="Proteomes" id="UP001149009"/>
    </source>
</evidence>
<dbReference type="CDD" id="cd03089">
    <property type="entry name" value="PMM_PGM"/>
    <property type="match status" value="1"/>
</dbReference>
<dbReference type="InterPro" id="IPR005844">
    <property type="entry name" value="A-D-PHexomutase_a/b/a-I"/>
</dbReference>
<dbReference type="Gene3D" id="3.40.120.10">
    <property type="entry name" value="Alpha-D-Glucose-1,6-Bisphosphate, subunit A, domain 3"/>
    <property type="match status" value="3"/>
</dbReference>
<evidence type="ECO:0000259" key="9">
    <source>
        <dbReference type="Pfam" id="PF02878"/>
    </source>
</evidence>
<dbReference type="PRINTS" id="PR00509">
    <property type="entry name" value="PGMPMM"/>
</dbReference>
<feature type="domain" description="Alpha-D-phosphohexomutase alpha/beta/alpha" evidence="9">
    <location>
        <begin position="5"/>
        <end position="131"/>
    </location>
</feature>